<dbReference type="InterPro" id="IPR038606">
    <property type="entry name" value="To_sf"/>
</dbReference>
<feature type="signal peptide" evidence="4">
    <location>
        <begin position="1"/>
        <end position="23"/>
    </location>
</feature>
<protein>
    <recommendedName>
        <fullName evidence="7">Takeout</fullName>
    </recommendedName>
</protein>
<organism evidence="5 6">
    <name type="scientific">Lasius platythorax</name>
    <dbReference type="NCBI Taxonomy" id="488582"/>
    <lineage>
        <taxon>Eukaryota</taxon>
        <taxon>Metazoa</taxon>
        <taxon>Ecdysozoa</taxon>
        <taxon>Arthropoda</taxon>
        <taxon>Hexapoda</taxon>
        <taxon>Insecta</taxon>
        <taxon>Pterygota</taxon>
        <taxon>Neoptera</taxon>
        <taxon>Endopterygota</taxon>
        <taxon>Hymenoptera</taxon>
        <taxon>Apocrita</taxon>
        <taxon>Aculeata</taxon>
        <taxon>Formicoidea</taxon>
        <taxon>Formicidae</taxon>
        <taxon>Formicinae</taxon>
        <taxon>Lasius</taxon>
        <taxon>Lasius</taxon>
    </lineage>
</organism>
<gene>
    <name evidence="5" type="ORF">LPLAT_LOCUS7860</name>
</gene>
<dbReference type="PANTHER" id="PTHR11008:SF14">
    <property type="entry name" value="CIRCADIAN CLOCK-CONTROLLED PROTEIN-LIKE PROTEIN"/>
    <property type="match status" value="1"/>
</dbReference>
<dbReference type="Gene3D" id="3.15.10.30">
    <property type="entry name" value="Haemolymph juvenile hormone binding protein"/>
    <property type="match status" value="1"/>
</dbReference>
<dbReference type="SMART" id="SM00700">
    <property type="entry name" value="JHBP"/>
    <property type="match status" value="1"/>
</dbReference>
<keyword evidence="2" id="KW-0090">Biological rhythms</keyword>
<evidence type="ECO:0000256" key="1">
    <source>
        <dbReference type="ARBA" id="ARBA00022729"/>
    </source>
</evidence>
<evidence type="ECO:0008006" key="7">
    <source>
        <dbReference type="Google" id="ProtNLM"/>
    </source>
</evidence>
<comment type="similarity">
    <text evidence="3">Belongs to the TO family.</text>
</comment>
<sequence length="252" mass="27973">MTALAKATVIVILLVVATIGADAMRDIPEFLHVCQVGEPEYDTCVSKSINDLKPYLKVGVPEYNIPSLEPLKLKQLSVSSTNSLKIQATDVNVAGASNFQIMKVKVDTDDLRFMVDIELPNIFVDGKYEVDGKIMLLPIRGSGPIHGNFSDCTGACKIQGERYFDENGLERIRITEFKMKISVGKGWMRLDNLFNGEEVLGNVVNTAINNNFDVFMREFLPLVEKALSDAFKDIAENIVQQFSYAQLFPGAK</sequence>
<dbReference type="AlphaFoldDB" id="A0AAV2NNY9"/>
<evidence type="ECO:0000256" key="2">
    <source>
        <dbReference type="ARBA" id="ARBA00023108"/>
    </source>
</evidence>
<feature type="chain" id="PRO_5043685312" description="Takeout" evidence="4">
    <location>
        <begin position="24"/>
        <end position="252"/>
    </location>
</feature>
<accession>A0AAV2NNY9</accession>
<evidence type="ECO:0000313" key="6">
    <source>
        <dbReference type="Proteomes" id="UP001497644"/>
    </source>
</evidence>
<proteinExistence type="inferred from homology"/>
<evidence type="ECO:0000256" key="3">
    <source>
        <dbReference type="ARBA" id="ARBA00060902"/>
    </source>
</evidence>
<evidence type="ECO:0000256" key="4">
    <source>
        <dbReference type="SAM" id="SignalP"/>
    </source>
</evidence>
<dbReference type="GO" id="GO:0007623">
    <property type="term" value="P:circadian rhythm"/>
    <property type="evidence" value="ECO:0007669"/>
    <property type="project" value="UniProtKB-ARBA"/>
</dbReference>
<dbReference type="EMBL" id="OZ034826">
    <property type="protein sequence ID" value="CAL1681950.1"/>
    <property type="molecule type" value="Genomic_DNA"/>
</dbReference>
<name>A0AAV2NNY9_9HYME</name>
<keyword evidence="6" id="KW-1185">Reference proteome</keyword>
<dbReference type="InterPro" id="IPR010562">
    <property type="entry name" value="Haemolymph_juvenile_hormone-bd"/>
</dbReference>
<evidence type="ECO:0000313" key="5">
    <source>
        <dbReference type="EMBL" id="CAL1681950.1"/>
    </source>
</evidence>
<dbReference type="FunFam" id="3.15.10.30:FF:000001">
    <property type="entry name" value="Takeout-like protein 1"/>
    <property type="match status" value="1"/>
</dbReference>
<reference evidence="5" key="1">
    <citation type="submission" date="2024-04" db="EMBL/GenBank/DDBJ databases">
        <authorList>
            <consortium name="Molecular Ecology Group"/>
        </authorList>
    </citation>
    <scope>NUCLEOTIDE SEQUENCE</scope>
</reference>
<dbReference type="Pfam" id="PF06585">
    <property type="entry name" value="JHBP"/>
    <property type="match status" value="1"/>
</dbReference>
<dbReference type="PANTHER" id="PTHR11008">
    <property type="entry name" value="PROTEIN TAKEOUT-LIKE PROTEIN"/>
    <property type="match status" value="1"/>
</dbReference>
<dbReference type="Proteomes" id="UP001497644">
    <property type="component" value="Chromosome 3"/>
</dbReference>
<keyword evidence="1 4" id="KW-0732">Signal</keyword>
<dbReference type="GO" id="GO:0005615">
    <property type="term" value="C:extracellular space"/>
    <property type="evidence" value="ECO:0007669"/>
    <property type="project" value="TreeGrafter"/>
</dbReference>